<evidence type="ECO:0000313" key="2">
    <source>
        <dbReference type="EMBL" id="GGL83627.1"/>
    </source>
</evidence>
<keyword evidence="1" id="KW-1133">Transmembrane helix</keyword>
<dbReference type="EMBL" id="BMMZ01000021">
    <property type="protein sequence ID" value="GGL83627.1"/>
    <property type="molecule type" value="Genomic_DNA"/>
</dbReference>
<protein>
    <submittedName>
        <fullName evidence="2">Uncharacterized protein</fullName>
    </submittedName>
</protein>
<reference evidence="2" key="2">
    <citation type="submission" date="2020-09" db="EMBL/GenBank/DDBJ databases">
        <authorList>
            <person name="Sun Q."/>
            <person name="Zhou Y."/>
        </authorList>
    </citation>
    <scope>NUCLEOTIDE SEQUENCE</scope>
    <source>
        <strain evidence="2">CGMCC 4.7306</strain>
    </source>
</reference>
<accession>A0A917SI59</accession>
<gene>
    <name evidence="2" type="ORF">GCM10011575_47460</name>
</gene>
<sequence length="116" mass="12715">MPDWLVIAIAVATPLLGFIGVLLGQLLTRQGARELDVWRRREETMRMLRWAAELTMQPESGALGLSVLDSLSRSELLQPADQPLISAVLATVTARAEAIYTEEEATGGIDEHTDND</sequence>
<comment type="caution">
    <text evidence="2">The sequence shown here is derived from an EMBL/GenBank/DDBJ whole genome shotgun (WGS) entry which is preliminary data.</text>
</comment>
<organism evidence="2 3">
    <name type="scientific">Microlunatus endophyticus</name>
    <dbReference type="NCBI Taxonomy" id="1716077"/>
    <lineage>
        <taxon>Bacteria</taxon>
        <taxon>Bacillati</taxon>
        <taxon>Actinomycetota</taxon>
        <taxon>Actinomycetes</taxon>
        <taxon>Propionibacteriales</taxon>
        <taxon>Propionibacteriaceae</taxon>
        <taxon>Microlunatus</taxon>
    </lineage>
</organism>
<name>A0A917SI59_9ACTN</name>
<dbReference type="RefSeq" id="WP_188898546.1">
    <property type="nucleotide sequence ID" value="NZ_BMMZ01000021.1"/>
</dbReference>
<reference evidence="2" key="1">
    <citation type="journal article" date="2014" name="Int. J. Syst. Evol. Microbiol.">
        <title>Complete genome sequence of Corynebacterium casei LMG S-19264T (=DSM 44701T), isolated from a smear-ripened cheese.</title>
        <authorList>
            <consortium name="US DOE Joint Genome Institute (JGI-PGF)"/>
            <person name="Walter F."/>
            <person name="Albersmeier A."/>
            <person name="Kalinowski J."/>
            <person name="Ruckert C."/>
        </authorList>
    </citation>
    <scope>NUCLEOTIDE SEQUENCE</scope>
    <source>
        <strain evidence="2">CGMCC 4.7306</strain>
    </source>
</reference>
<proteinExistence type="predicted"/>
<dbReference type="AlphaFoldDB" id="A0A917SI59"/>
<keyword evidence="3" id="KW-1185">Reference proteome</keyword>
<evidence type="ECO:0000256" key="1">
    <source>
        <dbReference type="SAM" id="Phobius"/>
    </source>
</evidence>
<keyword evidence="1" id="KW-0472">Membrane</keyword>
<keyword evidence="1" id="KW-0812">Transmembrane</keyword>
<feature type="transmembrane region" description="Helical" evidence="1">
    <location>
        <begin position="6"/>
        <end position="27"/>
    </location>
</feature>
<evidence type="ECO:0000313" key="3">
    <source>
        <dbReference type="Proteomes" id="UP000613840"/>
    </source>
</evidence>
<dbReference type="Proteomes" id="UP000613840">
    <property type="component" value="Unassembled WGS sequence"/>
</dbReference>